<proteinExistence type="predicted"/>
<evidence type="ECO:0000313" key="1">
    <source>
        <dbReference type="EMBL" id="KUN16770.1"/>
    </source>
</evidence>
<dbReference type="EMBL" id="LMWP01000051">
    <property type="protein sequence ID" value="KUN16770.1"/>
    <property type="molecule type" value="Genomic_DNA"/>
</dbReference>
<evidence type="ECO:0000313" key="2">
    <source>
        <dbReference type="Proteomes" id="UP000053398"/>
    </source>
</evidence>
<name>A0A101PS87_STRCK</name>
<gene>
    <name evidence="1" type="ORF">AQJ11_38935</name>
</gene>
<organism evidence="1 2">
    <name type="scientific">Streptomyces corchorusii</name>
    <name type="common">Streptomyces chibaensis</name>
    <dbReference type="NCBI Taxonomy" id="1903"/>
    <lineage>
        <taxon>Bacteria</taxon>
        <taxon>Bacillati</taxon>
        <taxon>Actinomycetota</taxon>
        <taxon>Actinomycetes</taxon>
        <taxon>Kitasatosporales</taxon>
        <taxon>Streptomycetaceae</taxon>
        <taxon>Streptomyces</taxon>
    </lineage>
</organism>
<comment type="caution">
    <text evidence="1">The sequence shown here is derived from an EMBL/GenBank/DDBJ whole genome shotgun (WGS) entry which is preliminary data.</text>
</comment>
<protein>
    <submittedName>
        <fullName evidence="1">Uncharacterized protein</fullName>
    </submittedName>
</protein>
<keyword evidence="2" id="KW-1185">Reference proteome</keyword>
<accession>A0A101PS87</accession>
<reference evidence="1 2" key="1">
    <citation type="submission" date="2015-10" db="EMBL/GenBank/DDBJ databases">
        <title>Draft genome sequence of Streptomyces corchorusii DSM 40340, type strain for the species Streptomyces corchorusii.</title>
        <authorList>
            <person name="Ruckert C."/>
            <person name="Winkler A."/>
            <person name="Kalinowski J."/>
            <person name="Kampfer P."/>
            <person name="Glaeser S."/>
        </authorList>
    </citation>
    <scope>NUCLEOTIDE SEQUENCE [LARGE SCALE GENOMIC DNA]</scope>
    <source>
        <strain evidence="1 2">DSM 40340</strain>
    </source>
</reference>
<dbReference type="Proteomes" id="UP000053398">
    <property type="component" value="Unassembled WGS sequence"/>
</dbReference>
<sequence length="68" mass="7543">MAVWIDTFHQTVTAMAMTRPTSMATTRANTSWGAPRTTSRDVPVITDAIVAMRGTARCSRTRTWLSIQ</sequence>
<dbReference type="AlphaFoldDB" id="A0A101PS87"/>